<name>A0A5C3KHT3_COPMA</name>
<feature type="compositionally biased region" description="Polar residues" evidence="1">
    <location>
        <begin position="20"/>
        <end position="29"/>
    </location>
</feature>
<dbReference type="OrthoDB" id="5568181at2759"/>
<organism evidence="2 3">
    <name type="scientific">Coprinopsis marcescibilis</name>
    <name type="common">Agaric fungus</name>
    <name type="synonym">Psathyrella marcescibilis</name>
    <dbReference type="NCBI Taxonomy" id="230819"/>
    <lineage>
        <taxon>Eukaryota</taxon>
        <taxon>Fungi</taxon>
        <taxon>Dikarya</taxon>
        <taxon>Basidiomycota</taxon>
        <taxon>Agaricomycotina</taxon>
        <taxon>Agaricomycetes</taxon>
        <taxon>Agaricomycetidae</taxon>
        <taxon>Agaricales</taxon>
        <taxon>Agaricineae</taxon>
        <taxon>Psathyrellaceae</taxon>
        <taxon>Coprinopsis</taxon>
    </lineage>
</organism>
<evidence type="ECO:0008006" key="4">
    <source>
        <dbReference type="Google" id="ProtNLM"/>
    </source>
</evidence>
<feature type="compositionally biased region" description="Low complexity" evidence="1">
    <location>
        <begin position="455"/>
        <end position="471"/>
    </location>
</feature>
<feature type="region of interest" description="Disordered" evidence="1">
    <location>
        <begin position="489"/>
        <end position="512"/>
    </location>
</feature>
<dbReference type="EMBL" id="ML210333">
    <property type="protein sequence ID" value="TFK19594.1"/>
    <property type="molecule type" value="Genomic_DNA"/>
</dbReference>
<feature type="compositionally biased region" description="Low complexity" evidence="1">
    <location>
        <begin position="381"/>
        <end position="395"/>
    </location>
</feature>
<feature type="compositionally biased region" description="Basic and acidic residues" evidence="1">
    <location>
        <begin position="561"/>
        <end position="570"/>
    </location>
</feature>
<dbReference type="Proteomes" id="UP000307440">
    <property type="component" value="Unassembled WGS sequence"/>
</dbReference>
<evidence type="ECO:0000313" key="2">
    <source>
        <dbReference type="EMBL" id="TFK19594.1"/>
    </source>
</evidence>
<gene>
    <name evidence="2" type="ORF">FA15DRAFT_674269</name>
</gene>
<sequence>MQPGLPIPQGPMHARPGTRAPSSHSQHATPSGSSLLPPLLQTAHLPISQLESLRFKANQIIDAIFALYSMLMSEMNPAYMPSWPEILSKYNVILSQTHNFSNALLNPFPSSSSGGLGRGGGGGGGGAGGGIGGTGAGAGGQAENIYHKIAVHPNMPLKDPQTEMALVNVLVTVPILDVYKQENEIVRRLSEHMAETRGMLGALGIASGVGPGGAYDARVNGFGLPAARKPEYEEVLRECARIREAHDERCERAVRAVAMLREQFDMKARVEDLPMDEPEEHGWDHHYPEPNEDDEEQDEDDDGRSAGDAGEGDEEGDEGDDDVGMESVDEDEGEENNSEQEDEVNIEEELSYREEDLAQTPAEDSQSNHPTPTQPPPSQTPSPTKSQPPAQAVPAPAVPPPPAPAPVTAPAPTPAPPVPAPVPAPATAPTQYSPPAPPKFTQPTQPQFAQPPPSQFAVAVQQHQQQQQHPQFAYAQYAAQFAAGQYGYNPYGALAQGQPQGQQQQPSQQQLQFQAQLHQLQVQHSQRMAQQQQAQQQAQQQQQQPATSVNNPIVIDDDEPESRREVIDLT</sequence>
<feature type="region of interest" description="Disordered" evidence="1">
    <location>
        <begin position="276"/>
        <end position="471"/>
    </location>
</feature>
<feature type="compositionally biased region" description="Pro residues" evidence="1">
    <location>
        <begin position="396"/>
        <end position="440"/>
    </location>
</feature>
<dbReference type="Gene3D" id="1.20.58.1710">
    <property type="match status" value="1"/>
</dbReference>
<reference evidence="2 3" key="1">
    <citation type="journal article" date="2019" name="Nat. Ecol. Evol.">
        <title>Megaphylogeny resolves global patterns of mushroom evolution.</title>
        <authorList>
            <person name="Varga T."/>
            <person name="Krizsan K."/>
            <person name="Foldi C."/>
            <person name="Dima B."/>
            <person name="Sanchez-Garcia M."/>
            <person name="Sanchez-Ramirez S."/>
            <person name="Szollosi G.J."/>
            <person name="Szarkandi J.G."/>
            <person name="Papp V."/>
            <person name="Albert L."/>
            <person name="Andreopoulos W."/>
            <person name="Angelini C."/>
            <person name="Antonin V."/>
            <person name="Barry K.W."/>
            <person name="Bougher N.L."/>
            <person name="Buchanan P."/>
            <person name="Buyck B."/>
            <person name="Bense V."/>
            <person name="Catcheside P."/>
            <person name="Chovatia M."/>
            <person name="Cooper J."/>
            <person name="Damon W."/>
            <person name="Desjardin D."/>
            <person name="Finy P."/>
            <person name="Geml J."/>
            <person name="Haridas S."/>
            <person name="Hughes K."/>
            <person name="Justo A."/>
            <person name="Karasinski D."/>
            <person name="Kautmanova I."/>
            <person name="Kiss B."/>
            <person name="Kocsube S."/>
            <person name="Kotiranta H."/>
            <person name="LaButti K.M."/>
            <person name="Lechner B.E."/>
            <person name="Liimatainen K."/>
            <person name="Lipzen A."/>
            <person name="Lukacs Z."/>
            <person name="Mihaltcheva S."/>
            <person name="Morgado L.N."/>
            <person name="Niskanen T."/>
            <person name="Noordeloos M.E."/>
            <person name="Ohm R.A."/>
            <person name="Ortiz-Santana B."/>
            <person name="Ovrebo C."/>
            <person name="Racz N."/>
            <person name="Riley R."/>
            <person name="Savchenko A."/>
            <person name="Shiryaev A."/>
            <person name="Soop K."/>
            <person name="Spirin V."/>
            <person name="Szebenyi C."/>
            <person name="Tomsovsky M."/>
            <person name="Tulloss R.E."/>
            <person name="Uehling J."/>
            <person name="Grigoriev I.V."/>
            <person name="Vagvolgyi C."/>
            <person name="Papp T."/>
            <person name="Martin F.M."/>
            <person name="Miettinen O."/>
            <person name="Hibbett D.S."/>
            <person name="Nagy L.G."/>
        </authorList>
    </citation>
    <scope>NUCLEOTIDE SEQUENCE [LARGE SCALE GENOMIC DNA]</scope>
    <source>
        <strain evidence="2 3">CBS 121175</strain>
    </source>
</reference>
<feature type="region of interest" description="Disordered" evidence="1">
    <location>
        <begin position="524"/>
        <end position="570"/>
    </location>
</feature>
<keyword evidence="3" id="KW-1185">Reference proteome</keyword>
<feature type="compositionally biased region" description="Acidic residues" evidence="1">
    <location>
        <begin position="290"/>
        <end position="302"/>
    </location>
</feature>
<evidence type="ECO:0000313" key="3">
    <source>
        <dbReference type="Proteomes" id="UP000307440"/>
    </source>
</evidence>
<protein>
    <recommendedName>
        <fullName evidence="4">Mediator of RNA polymerase II transcription subunit 8</fullName>
    </recommendedName>
</protein>
<evidence type="ECO:0000256" key="1">
    <source>
        <dbReference type="SAM" id="MobiDB-lite"/>
    </source>
</evidence>
<feature type="compositionally biased region" description="Low complexity" evidence="1">
    <location>
        <begin position="524"/>
        <end position="544"/>
    </location>
</feature>
<feature type="region of interest" description="Disordered" evidence="1">
    <location>
        <begin position="1"/>
        <end position="36"/>
    </location>
</feature>
<feature type="compositionally biased region" description="Basic and acidic residues" evidence="1">
    <location>
        <begin position="280"/>
        <end position="289"/>
    </location>
</feature>
<proteinExistence type="predicted"/>
<dbReference type="AlphaFoldDB" id="A0A5C3KHT3"/>
<feature type="compositionally biased region" description="Acidic residues" evidence="1">
    <location>
        <begin position="310"/>
        <end position="349"/>
    </location>
</feature>
<accession>A0A5C3KHT3</accession>